<keyword evidence="8" id="KW-0378">Hydrolase</keyword>
<evidence type="ECO:0000256" key="1">
    <source>
        <dbReference type="ARBA" id="ARBA00004167"/>
    </source>
</evidence>
<dbReference type="GO" id="GO:0009002">
    <property type="term" value="F:serine-type D-Ala-D-Ala carboxypeptidase activity"/>
    <property type="evidence" value="ECO:0007669"/>
    <property type="project" value="InterPro"/>
</dbReference>
<dbReference type="GO" id="GO:0009252">
    <property type="term" value="P:peptidoglycan biosynthetic process"/>
    <property type="evidence" value="ECO:0007669"/>
    <property type="project" value="UniProtKB-KW"/>
</dbReference>
<dbReference type="EMBL" id="FWXF01000026">
    <property type="protein sequence ID" value="SMC28003.1"/>
    <property type="molecule type" value="Genomic_DNA"/>
</dbReference>
<evidence type="ECO:0000256" key="3">
    <source>
        <dbReference type="ARBA" id="ARBA00022475"/>
    </source>
</evidence>
<dbReference type="STRING" id="1121390.SAMN02746041_03148"/>
<evidence type="ECO:0000313" key="17">
    <source>
        <dbReference type="EMBL" id="SMC28003.1"/>
    </source>
</evidence>
<keyword evidence="10" id="KW-0573">Peptidoglycan synthesis</keyword>
<dbReference type="GO" id="GO:0006508">
    <property type="term" value="P:proteolysis"/>
    <property type="evidence" value="ECO:0007669"/>
    <property type="project" value="UniProtKB-KW"/>
</dbReference>
<keyword evidence="7 14" id="KW-0812">Transmembrane</keyword>
<dbReference type="FunFam" id="3.40.710.10:FF:000024">
    <property type="entry name" value="Penicillin-binding protein 2"/>
    <property type="match status" value="1"/>
</dbReference>
<accession>A0A1W1XVP0</accession>
<dbReference type="Pfam" id="PF00905">
    <property type="entry name" value="Transpeptidase"/>
    <property type="match status" value="1"/>
</dbReference>
<dbReference type="Gene3D" id="3.30.1390.30">
    <property type="entry name" value="Penicillin-binding protein 2a, domain 3"/>
    <property type="match status" value="1"/>
</dbReference>
<keyword evidence="5" id="KW-0121">Carboxypeptidase</keyword>
<evidence type="ECO:0000256" key="14">
    <source>
        <dbReference type="SAM" id="Phobius"/>
    </source>
</evidence>
<keyword evidence="18" id="KW-1185">Reference proteome</keyword>
<keyword evidence="9" id="KW-0133">Cell shape</keyword>
<keyword evidence="4" id="KW-0997">Cell inner membrane</keyword>
<proteinExistence type="predicted"/>
<dbReference type="Pfam" id="PF03717">
    <property type="entry name" value="PBP_dimer"/>
    <property type="match status" value="1"/>
</dbReference>
<dbReference type="SUPFAM" id="SSF56601">
    <property type="entry name" value="beta-lactamase/transpeptidase-like"/>
    <property type="match status" value="1"/>
</dbReference>
<dbReference type="PANTHER" id="PTHR30627:SF2">
    <property type="entry name" value="PEPTIDOGLYCAN D,D-TRANSPEPTIDASE MRDA"/>
    <property type="match status" value="1"/>
</dbReference>
<evidence type="ECO:0000259" key="15">
    <source>
        <dbReference type="Pfam" id="PF00905"/>
    </source>
</evidence>
<evidence type="ECO:0000256" key="5">
    <source>
        <dbReference type="ARBA" id="ARBA00022645"/>
    </source>
</evidence>
<evidence type="ECO:0000256" key="4">
    <source>
        <dbReference type="ARBA" id="ARBA00022519"/>
    </source>
</evidence>
<dbReference type="InterPro" id="IPR001460">
    <property type="entry name" value="PCN-bd_Tpept"/>
</dbReference>
<reference evidence="17 18" key="1">
    <citation type="submission" date="2017-04" db="EMBL/GenBank/DDBJ databases">
        <authorList>
            <person name="Afonso C.L."/>
            <person name="Miller P.J."/>
            <person name="Scott M.A."/>
            <person name="Spackman E."/>
            <person name="Goraichik I."/>
            <person name="Dimitrov K.M."/>
            <person name="Suarez D.L."/>
            <person name="Swayne D.E."/>
        </authorList>
    </citation>
    <scope>NUCLEOTIDE SEQUENCE [LARGE SCALE GENOMIC DNA]</scope>
    <source>
        <strain evidence="17 18">DSM 13146</strain>
    </source>
</reference>
<dbReference type="NCBIfam" id="TIGR03423">
    <property type="entry name" value="pbp2_mrdA"/>
    <property type="match status" value="1"/>
</dbReference>
<protein>
    <submittedName>
        <fullName evidence="17">Peptidoglycan glycosyltransferase</fullName>
    </submittedName>
</protein>
<name>A0A1W1XVP0_9BACT</name>
<dbReference type="PANTHER" id="PTHR30627">
    <property type="entry name" value="PEPTIDOGLYCAN D,D-TRANSPEPTIDASE"/>
    <property type="match status" value="1"/>
</dbReference>
<dbReference type="InterPro" id="IPR005311">
    <property type="entry name" value="PBP_dimer"/>
</dbReference>
<keyword evidence="6" id="KW-0645">Protease</keyword>
<evidence type="ECO:0000256" key="7">
    <source>
        <dbReference type="ARBA" id="ARBA00022692"/>
    </source>
</evidence>
<dbReference type="RefSeq" id="WP_170920666.1">
    <property type="nucleotide sequence ID" value="NZ_FWXF01000026.1"/>
</dbReference>
<organism evidence="17 18">
    <name type="scientific">Desulfacinum hydrothermale DSM 13146</name>
    <dbReference type="NCBI Taxonomy" id="1121390"/>
    <lineage>
        <taxon>Bacteria</taxon>
        <taxon>Pseudomonadati</taxon>
        <taxon>Thermodesulfobacteriota</taxon>
        <taxon>Syntrophobacteria</taxon>
        <taxon>Syntrophobacterales</taxon>
        <taxon>Syntrophobacteraceae</taxon>
        <taxon>Desulfacinum</taxon>
    </lineage>
</organism>
<dbReference type="GO" id="GO:0071555">
    <property type="term" value="P:cell wall organization"/>
    <property type="evidence" value="ECO:0007669"/>
    <property type="project" value="UniProtKB-KW"/>
</dbReference>
<keyword evidence="17" id="KW-0808">Transferase</keyword>
<dbReference type="InterPro" id="IPR050515">
    <property type="entry name" value="Beta-lactam/transpept"/>
</dbReference>
<dbReference type="GO" id="GO:0008360">
    <property type="term" value="P:regulation of cell shape"/>
    <property type="evidence" value="ECO:0007669"/>
    <property type="project" value="UniProtKB-KW"/>
</dbReference>
<dbReference type="InterPro" id="IPR012338">
    <property type="entry name" value="Beta-lactam/transpept-like"/>
</dbReference>
<dbReference type="Gene3D" id="3.40.710.10">
    <property type="entry name" value="DD-peptidase/beta-lactamase superfamily"/>
    <property type="match status" value="1"/>
</dbReference>
<evidence type="ECO:0000313" key="18">
    <source>
        <dbReference type="Proteomes" id="UP000192783"/>
    </source>
</evidence>
<dbReference type="Proteomes" id="UP000192783">
    <property type="component" value="Unassembled WGS sequence"/>
</dbReference>
<evidence type="ECO:0000256" key="6">
    <source>
        <dbReference type="ARBA" id="ARBA00022670"/>
    </source>
</evidence>
<dbReference type="GO" id="GO:0016740">
    <property type="term" value="F:transferase activity"/>
    <property type="evidence" value="ECO:0007669"/>
    <property type="project" value="UniProtKB-KW"/>
</dbReference>
<keyword evidence="11 14" id="KW-1133">Transmembrane helix</keyword>
<dbReference type="GO" id="GO:0071972">
    <property type="term" value="F:peptidoglycan L,D-transpeptidase activity"/>
    <property type="evidence" value="ECO:0007669"/>
    <property type="project" value="TreeGrafter"/>
</dbReference>
<keyword evidence="3" id="KW-1003">Cell membrane</keyword>
<evidence type="ECO:0000256" key="8">
    <source>
        <dbReference type="ARBA" id="ARBA00022801"/>
    </source>
</evidence>
<dbReference type="Gene3D" id="3.90.1310.10">
    <property type="entry name" value="Penicillin-binding protein 2a (Domain 2)"/>
    <property type="match status" value="1"/>
</dbReference>
<gene>
    <name evidence="17" type="ORF">SAMN02746041_03148</name>
</gene>
<feature type="transmembrane region" description="Helical" evidence="14">
    <location>
        <begin position="44"/>
        <end position="62"/>
    </location>
</feature>
<evidence type="ECO:0000256" key="12">
    <source>
        <dbReference type="ARBA" id="ARBA00023136"/>
    </source>
</evidence>
<evidence type="ECO:0000256" key="11">
    <source>
        <dbReference type="ARBA" id="ARBA00022989"/>
    </source>
</evidence>
<dbReference type="GO" id="GO:0008658">
    <property type="term" value="F:penicillin binding"/>
    <property type="evidence" value="ECO:0007669"/>
    <property type="project" value="InterPro"/>
</dbReference>
<feature type="domain" description="Penicillin-binding protein dimerisation" evidence="16">
    <location>
        <begin position="86"/>
        <end position="258"/>
    </location>
</feature>
<sequence length="655" mass="73591">MFQTRSSDRNRPTTRRLVRPDAKGLQLIQWEASERRLFERQCRIILAVFLAVLAGYVLRLWYLQILSGAHFRELSENNRIRFMAVRAPRGLIFDRNGTPLVENRPAYHLMLVREDIKAPHEVGQILEELARICAIPEQELRQRLEANKTKRAFEPIRLLEDMDRDTLARLEARRMRLPGVYIEVEPKRRYRWNGTAAHLIGYLGEISEKELQSRDFRDYQAGEYIGKGGVEKTFEPFLHGEAGWRQVEVDALGRHIRSLDEKLPIPGRNVWLSIDLDVQRTAEECLEQRVGAIVAVSPKTGEVLAMASSPSYDQEKFVRGMTVDEWNGLINDPFHPLLNRAIASSYPPGSTYKPFVALAALEEGIVQPDTDVFCPGFMQLGRRRFRCWRDWGHGHVNLHRGIVESCDVYFYQTGLKLGVDAIARYARMFGFGQKTGIDLPGERSGLVPTRQWKKRTKGVSWQKGETLTIAIGQGFDLVTPLQLAMAYAALANGGTLLKPRIVDRIEAGFPADGLRAPSGSVRRQLPIDKKNLELVRQALQGVVEEPRGTAHRIRVPGVRMAGKTGTAQVVHMPEGMSRKLWEKMSKDLHKDHAWFVGYAPAEDPEIVVAVLVEHGGHGSSGAAPLAQKVILSYLEKMGRVPTEGASGSGPNAAGE</sequence>
<evidence type="ECO:0000256" key="9">
    <source>
        <dbReference type="ARBA" id="ARBA00022960"/>
    </source>
</evidence>
<evidence type="ECO:0000256" key="2">
    <source>
        <dbReference type="ARBA" id="ARBA00004236"/>
    </source>
</evidence>
<dbReference type="AlphaFoldDB" id="A0A1W1XVP0"/>
<feature type="domain" description="Penicillin-binding protein transpeptidase" evidence="15">
    <location>
        <begin position="291"/>
        <end position="629"/>
    </location>
</feature>
<keyword evidence="13" id="KW-0961">Cell wall biogenesis/degradation</keyword>
<evidence type="ECO:0000256" key="13">
    <source>
        <dbReference type="ARBA" id="ARBA00023316"/>
    </source>
</evidence>
<evidence type="ECO:0000259" key="16">
    <source>
        <dbReference type="Pfam" id="PF03717"/>
    </source>
</evidence>
<comment type="subcellular location">
    <subcellularLocation>
        <location evidence="2">Cell membrane</location>
    </subcellularLocation>
    <subcellularLocation>
        <location evidence="1">Membrane</location>
        <topology evidence="1">Single-pass membrane protein</topology>
    </subcellularLocation>
</comment>
<dbReference type="InterPro" id="IPR036138">
    <property type="entry name" value="PBP_dimer_sf"/>
</dbReference>
<dbReference type="InterPro" id="IPR017790">
    <property type="entry name" value="Penicillin-binding_protein_2"/>
</dbReference>
<keyword evidence="12 14" id="KW-0472">Membrane</keyword>
<dbReference type="SUPFAM" id="SSF56519">
    <property type="entry name" value="Penicillin binding protein dimerisation domain"/>
    <property type="match status" value="1"/>
</dbReference>
<evidence type="ECO:0000256" key="10">
    <source>
        <dbReference type="ARBA" id="ARBA00022984"/>
    </source>
</evidence>
<dbReference type="GO" id="GO:0005886">
    <property type="term" value="C:plasma membrane"/>
    <property type="evidence" value="ECO:0007669"/>
    <property type="project" value="UniProtKB-SubCell"/>
</dbReference>